<evidence type="ECO:0000256" key="2">
    <source>
        <dbReference type="ARBA" id="ARBA00022840"/>
    </source>
</evidence>
<dbReference type="InterPro" id="IPR000014">
    <property type="entry name" value="PAS"/>
</dbReference>
<dbReference type="Pfam" id="PF25601">
    <property type="entry name" value="AAA_lid_14"/>
    <property type="match status" value="1"/>
</dbReference>
<dbReference type="Gene3D" id="3.40.50.300">
    <property type="entry name" value="P-loop containing nucleotide triphosphate hydrolases"/>
    <property type="match status" value="1"/>
</dbReference>
<dbReference type="PANTHER" id="PTHR32071">
    <property type="entry name" value="TRANSCRIPTIONAL REGULATORY PROTEIN"/>
    <property type="match status" value="1"/>
</dbReference>
<keyword evidence="1" id="KW-0547">Nucleotide-binding</keyword>
<dbReference type="Pfam" id="PF00989">
    <property type="entry name" value="PAS"/>
    <property type="match status" value="1"/>
</dbReference>
<organism evidence="9 10">
    <name type="scientific">Neobacillus kokaensis</name>
    <dbReference type="NCBI Taxonomy" id="2759023"/>
    <lineage>
        <taxon>Bacteria</taxon>
        <taxon>Bacillati</taxon>
        <taxon>Bacillota</taxon>
        <taxon>Bacilli</taxon>
        <taxon>Bacillales</taxon>
        <taxon>Bacillaceae</taxon>
        <taxon>Neobacillus</taxon>
    </lineage>
</organism>
<evidence type="ECO:0000313" key="9">
    <source>
        <dbReference type="EMBL" id="GHH98956.1"/>
    </source>
</evidence>
<dbReference type="Pfam" id="PF00158">
    <property type="entry name" value="Sigma54_activat"/>
    <property type="match status" value="1"/>
</dbReference>
<evidence type="ECO:0000313" key="10">
    <source>
        <dbReference type="Proteomes" id="UP000637074"/>
    </source>
</evidence>
<keyword evidence="2" id="KW-0067">ATP-binding</keyword>
<dbReference type="InterPro" id="IPR025662">
    <property type="entry name" value="Sigma_54_int_dom_ATP-bd_1"/>
</dbReference>
<protein>
    <recommendedName>
        <fullName evidence="11">Fis family transcriptional regulator</fullName>
    </recommendedName>
</protein>
<evidence type="ECO:0000259" key="7">
    <source>
        <dbReference type="PROSITE" id="PS50112"/>
    </source>
</evidence>
<dbReference type="Gene3D" id="1.10.8.60">
    <property type="match status" value="1"/>
</dbReference>
<reference evidence="9 10" key="1">
    <citation type="journal article" date="2022" name="Int. J. Syst. Evol. Microbiol.">
        <title>Neobacillus kokaensis sp. nov., isolated from soil.</title>
        <authorList>
            <person name="Yuki K."/>
            <person name="Matsubara H."/>
            <person name="Yamaguchi S."/>
        </authorList>
    </citation>
    <scope>NUCLEOTIDE SEQUENCE [LARGE SCALE GENOMIC DNA]</scope>
    <source>
        <strain evidence="9 10">LOB 377</strain>
    </source>
</reference>
<dbReference type="SUPFAM" id="SSF54631">
    <property type="entry name" value="CBS-domain pair"/>
    <property type="match status" value="1"/>
</dbReference>
<dbReference type="InterPro" id="IPR046342">
    <property type="entry name" value="CBS_dom_sf"/>
</dbReference>
<dbReference type="InterPro" id="IPR027417">
    <property type="entry name" value="P-loop_NTPase"/>
</dbReference>
<dbReference type="Gene3D" id="3.10.580.10">
    <property type="entry name" value="CBS-domain"/>
    <property type="match status" value="1"/>
</dbReference>
<dbReference type="PROSITE" id="PS00676">
    <property type="entry name" value="SIGMA54_INTERACT_2"/>
    <property type="match status" value="1"/>
</dbReference>
<dbReference type="SUPFAM" id="SSF46689">
    <property type="entry name" value="Homeodomain-like"/>
    <property type="match status" value="1"/>
</dbReference>
<evidence type="ECO:0000256" key="4">
    <source>
        <dbReference type="ARBA" id="ARBA00023163"/>
    </source>
</evidence>
<dbReference type="Pfam" id="PF02954">
    <property type="entry name" value="HTH_8"/>
    <property type="match status" value="1"/>
</dbReference>
<dbReference type="PROSITE" id="PS50112">
    <property type="entry name" value="PAS"/>
    <property type="match status" value="1"/>
</dbReference>
<name>A0ABQ3N4H1_9BACI</name>
<dbReference type="InterPro" id="IPR013767">
    <property type="entry name" value="PAS_fold"/>
</dbReference>
<dbReference type="InterPro" id="IPR009057">
    <property type="entry name" value="Homeodomain-like_sf"/>
</dbReference>
<evidence type="ECO:0008006" key="11">
    <source>
        <dbReference type="Google" id="ProtNLM"/>
    </source>
</evidence>
<comment type="caution">
    <text evidence="9">The sequence shown here is derived from an EMBL/GenBank/DDBJ whole genome shotgun (WGS) entry which is preliminary data.</text>
</comment>
<feature type="domain" description="PAS" evidence="7">
    <location>
        <begin position="138"/>
        <end position="189"/>
    </location>
</feature>
<dbReference type="InterPro" id="IPR002078">
    <property type="entry name" value="Sigma_54_int"/>
</dbReference>
<dbReference type="PRINTS" id="PR01590">
    <property type="entry name" value="HTHFIS"/>
</dbReference>
<dbReference type="InterPro" id="IPR025943">
    <property type="entry name" value="Sigma_54_int_dom_ATP-bd_2"/>
</dbReference>
<dbReference type="EMBL" id="BNDS01000009">
    <property type="protein sequence ID" value="GHH98956.1"/>
    <property type="molecule type" value="Genomic_DNA"/>
</dbReference>
<dbReference type="PROSITE" id="PS51371">
    <property type="entry name" value="CBS"/>
    <property type="match status" value="1"/>
</dbReference>
<sequence length="597" mass="67559">MGACYSDLLQVKTWMTPSPFCVLEGETIRETVEKLEKLRVDCLPMIDRNSRFIGMITSRKLLRGFLYGMKEDELASSILLQDSVRVRPTDSILDVYSLPFDHLPVIDDNGRLVGVLTRRDILDGFSKYIHQLEQTQNSAEALEAILESAYEGIAVVDENGILQEFNEAYCRFIGIKREDAIGRHVTEVIENTQLHVTVKTGIPARGVLQTIHGEDMVVHRIPIWRDDRVVGAIGMLIFEGVTEVYKIYEKLLENNQKKHSEKEPFSVKQERDSLVTLDQIIGTSEEILHVKRMARKAARTAATVLITGESGTGKEMFAKSIHNLSPFSRGPFISVNCGAIPDNLFESELFGYDDGAFTGAKKGGKPGKFELANNGTLFLDEIGDLPLIMQTKLLRVLQEKEVERLGGVKKFPINVRIIGATNRDLKEMVGKGQFREDLYYRLNIIQLILPPLRERKKDIPDLIAYYMKDICRRYQMPAKRLTQEAVTAFIDYPWRGNIRELVNSIERLVTLVDGPVIDLKHLSISLKNAAEEKLNQQIPRNSTTTLIEEAKLEGNKKELEMILKALKNAGGNKSKAAEILGIHRTTLYQKLKKHEIQ</sequence>
<dbReference type="InterPro" id="IPR058031">
    <property type="entry name" value="AAA_lid_NorR"/>
</dbReference>
<dbReference type="InterPro" id="IPR000644">
    <property type="entry name" value="CBS_dom"/>
</dbReference>
<keyword evidence="5" id="KW-0129">CBS domain</keyword>
<dbReference type="PROSITE" id="PS50045">
    <property type="entry name" value="SIGMA54_INTERACT_4"/>
    <property type="match status" value="1"/>
</dbReference>
<dbReference type="Gene3D" id="3.30.450.20">
    <property type="entry name" value="PAS domain"/>
    <property type="match status" value="1"/>
</dbReference>
<accession>A0ABQ3N4H1</accession>
<keyword evidence="4" id="KW-0804">Transcription</keyword>
<dbReference type="SMART" id="SM00382">
    <property type="entry name" value="AAA"/>
    <property type="match status" value="1"/>
</dbReference>
<gene>
    <name evidence="9" type="ORF">AM1BK_24990</name>
</gene>
<keyword evidence="3" id="KW-0805">Transcription regulation</keyword>
<dbReference type="PANTHER" id="PTHR32071:SF57">
    <property type="entry name" value="C4-DICARBOXYLATE TRANSPORT TRANSCRIPTIONAL REGULATORY PROTEIN DCTD"/>
    <property type="match status" value="1"/>
</dbReference>
<evidence type="ECO:0000256" key="5">
    <source>
        <dbReference type="PROSITE-ProRule" id="PRU00703"/>
    </source>
</evidence>
<feature type="domain" description="Sigma-54 factor interaction" evidence="6">
    <location>
        <begin position="280"/>
        <end position="510"/>
    </location>
</feature>
<evidence type="ECO:0000259" key="6">
    <source>
        <dbReference type="PROSITE" id="PS50045"/>
    </source>
</evidence>
<dbReference type="SUPFAM" id="SSF55785">
    <property type="entry name" value="PYP-like sensor domain (PAS domain)"/>
    <property type="match status" value="1"/>
</dbReference>
<dbReference type="CDD" id="cd00009">
    <property type="entry name" value="AAA"/>
    <property type="match status" value="1"/>
</dbReference>
<dbReference type="PROSITE" id="PS00675">
    <property type="entry name" value="SIGMA54_INTERACT_1"/>
    <property type="match status" value="1"/>
</dbReference>
<keyword evidence="10" id="KW-1185">Reference proteome</keyword>
<evidence type="ECO:0000259" key="8">
    <source>
        <dbReference type="PROSITE" id="PS51371"/>
    </source>
</evidence>
<evidence type="ECO:0000256" key="1">
    <source>
        <dbReference type="ARBA" id="ARBA00022741"/>
    </source>
</evidence>
<dbReference type="SUPFAM" id="SSF52540">
    <property type="entry name" value="P-loop containing nucleoside triphosphate hydrolases"/>
    <property type="match status" value="1"/>
</dbReference>
<dbReference type="NCBIfam" id="TIGR00229">
    <property type="entry name" value="sensory_box"/>
    <property type="match status" value="1"/>
</dbReference>
<dbReference type="InterPro" id="IPR003593">
    <property type="entry name" value="AAA+_ATPase"/>
</dbReference>
<dbReference type="SMART" id="SM00116">
    <property type="entry name" value="CBS"/>
    <property type="match status" value="2"/>
</dbReference>
<feature type="domain" description="CBS" evidence="8">
    <location>
        <begin position="15"/>
        <end position="71"/>
    </location>
</feature>
<dbReference type="CDD" id="cd02205">
    <property type="entry name" value="CBS_pair_SF"/>
    <property type="match status" value="2"/>
</dbReference>
<proteinExistence type="predicted"/>
<evidence type="ECO:0000256" key="3">
    <source>
        <dbReference type="ARBA" id="ARBA00023015"/>
    </source>
</evidence>
<dbReference type="Gene3D" id="1.10.10.60">
    <property type="entry name" value="Homeodomain-like"/>
    <property type="match status" value="1"/>
</dbReference>
<dbReference type="InterPro" id="IPR035965">
    <property type="entry name" value="PAS-like_dom_sf"/>
</dbReference>
<dbReference type="Proteomes" id="UP000637074">
    <property type="component" value="Unassembled WGS sequence"/>
</dbReference>
<dbReference type="InterPro" id="IPR002197">
    <property type="entry name" value="HTH_Fis"/>
</dbReference>
<dbReference type="Pfam" id="PF00571">
    <property type="entry name" value="CBS"/>
    <property type="match status" value="2"/>
</dbReference>
<dbReference type="SMART" id="SM00091">
    <property type="entry name" value="PAS"/>
    <property type="match status" value="1"/>
</dbReference>